<name>A0A382JDC9_9ZZZZ</name>
<dbReference type="GO" id="GO:0005886">
    <property type="term" value="C:plasma membrane"/>
    <property type="evidence" value="ECO:0007669"/>
    <property type="project" value="TreeGrafter"/>
</dbReference>
<reference evidence="1" key="1">
    <citation type="submission" date="2018-05" db="EMBL/GenBank/DDBJ databases">
        <authorList>
            <person name="Lanie J.A."/>
            <person name="Ng W.-L."/>
            <person name="Kazmierczak K.M."/>
            <person name="Andrzejewski T.M."/>
            <person name="Davidsen T.M."/>
            <person name="Wayne K.J."/>
            <person name="Tettelin H."/>
            <person name="Glass J.I."/>
            <person name="Rusch D."/>
            <person name="Podicherti R."/>
            <person name="Tsui H.-C.T."/>
            <person name="Winkler M.E."/>
        </authorList>
    </citation>
    <scope>NUCLEOTIDE SEQUENCE</scope>
</reference>
<dbReference type="PANTHER" id="PTHR13806">
    <property type="entry name" value="FLOTILLIN-RELATED"/>
    <property type="match status" value="1"/>
</dbReference>
<proteinExistence type="predicted"/>
<dbReference type="PANTHER" id="PTHR13806:SF31">
    <property type="entry name" value="FLOTILLIN-LIKE PROTEIN 1-RELATED"/>
    <property type="match status" value="1"/>
</dbReference>
<evidence type="ECO:0008006" key="2">
    <source>
        <dbReference type="Google" id="ProtNLM"/>
    </source>
</evidence>
<sequence length="301" mass="34234">VGVRVGFAGYVISDTWVLSIPFLTTYNKMDITVQKLEIARKGGNGLICQDNIRADIVVAFHLKVNYPKVDYGGIDPSSPEGQAMMEAAMRDKNRFDDVRKVAQTVGCDRAAEADKLHELFEAKFSEALKTAGKMMDFQTLNTEQMRFRDEIKAVIGQDLEGYALTDVAIDYLEQTPLECMDQDNILDAEGIKKITEITSDDREIANLRAQERDVEIKNQNVRAQMDIRELERGYEEFLANQQSRLADELAKAFPDMETVEEIRAHIWKDHPVWGRLTTVWDSVKKLEEEVDLLKSKNPPNS</sequence>
<dbReference type="AlphaFoldDB" id="A0A382JDC9"/>
<organism evidence="1">
    <name type="scientific">marine metagenome</name>
    <dbReference type="NCBI Taxonomy" id="408172"/>
    <lineage>
        <taxon>unclassified sequences</taxon>
        <taxon>metagenomes</taxon>
        <taxon>ecological metagenomes</taxon>
    </lineage>
</organism>
<dbReference type="EMBL" id="UINC01073030">
    <property type="protein sequence ID" value="SVC09103.1"/>
    <property type="molecule type" value="Genomic_DNA"/>
</dbReference>
<accession>A0A382JDC9</accession>
<evidence type="ECO:0000313" key="1">
    <source>
        <dbReference type="EMBL" id="SVC09103.1"/>
    </source>
</evidence>
<dbReference type="InterPro" id="IPR027705">
    <property type="entry name" value="Flotillin_fam"/>
</dbReference>
<gene>
    <name evidence="1" type="ORF">METZ01_LOCUS261957</name>
</gene>
<feature type="non-terminal residue" evidence="1">
    <location>
        <position position="1"/>
    </location>
</feature>
<protein>
    <recommendedName>
        <fullName evidence="2">Band 7 domain-containing protein</fullName>
    </recommendedName>
</protein>